<sequence>MTVPRSDPDQVLSLPAIEIRQGKQRIYMFGIDGKELPRIATISRVHRDDEGDIGGYQRPEVLAHVGEIRRYLESEDPLLPNSLVIAFDRRVKFEPLAETELNGHDGFTKTGRLIIPVDDSVPDESKPGWIVDGQQRTAAIREARIKSFPVSVVCFIAKNIEEQRAQFILVNETKPLPRPLIDELLPSTNGILPKRLALRVLPNRLIERLNTDEDSPLKGLIKTQTMPNGVMAGNSMIQALRNSLSDGALYQYRDPETGYGDIEQLLGVIKPFWAAVEEVFHGSWGKPARRSRLMHGTGVRSLTYLMDEIVMTRSSRARPTRRTFVDALELIKPVCRWDHGFWNFHAGERRKWNDIQNLGKDRELVTKHLLTEYRMQSQR</sequence>
<evidence type="ECO:0000313" key="1">
    <source>
        <dbReference type="EMBL" id="SVA73807.1"/>
    </source>
</evidence>
<dbReference type="InterPro" id="IPR017642">
    <property type="entry name" value="DNA_S_mod_DndB"/>
</dbReference>
<gene>
    <name evidence="1" type="ORF">METZ01_LOCUS126661</name>
</gene>
<dbReference type="EMBL" id="UINC01017723">
    <property type="protein sequence ID" value="SVA73807.1"/>
    <property type="molecule type" value="Genomic_DNA"/>
</dbReference>
<reference evidence="1" key="1">
    <citation type="submission" date="2018-05" db="EMBL/GenBank/DDBJ databases">
        <authorList>
            <person name="Lanie J.A."/>
            <person name="Ng W.-L."/>
            <person name="Kazmierczak K.M."/>
            <person name="Andrzejewski T.M."/>
            <person name="Davidsen T.M."/>
            <person name="Wayne K.J."/>
            <person name="Tettelin H."/>
            <person name="Glass J.I."/>
            <person name="Rusch D."/>
            <person name="Podicherti R."/>
            <person name="Tsui H.-C.T."/>
            <person name="Winkler M.E."/>
        </authorList>
    </citation>
    <scope>NUCLEOTIDE SEQUENCE</scope>
</reference>
<name>A0A381YBI5_9ZZZZ</name>
<dbReference type="NCBIfam" id="TIGR03187">
    <property type="entry name" value="DGQHR"/>
    <property type="match status" value="1"/>
</dbReference>
<evidence type="ECO:0008006" key="2">
    <source>
        <dbReference type="Google" id="ProtNLM"/>
    </source>
</evidence>
<accession>A0A381YBI5</accession>
<dbReference type="InterPro" id="IPR017601">
    <property type="entry name" value="DGQHR-contain_dom"/>
</dbReference>
<proteinExistence type="predicted"/>
<dbReference type="CDD" id="cd16413">
    <property type="entry name" value="DGQHR_domain"/>
    <property type="match status" value="1"/>
</dbReference>
<dbReference type="NCBIfam" id="NF041060">
    <property type="entry name" value="DpdB"/>
    <property type="match status" value="1"/>
</dbReference>
<dbReference type="AlphaFoldDB" id="A0A381YBI5"/>
<organism evidence="1">
    <name type="scientific">marine metagenome</name>
    <dbReference type="NCBI Taxonomy" id="408172"/>
    <lineage>
        <taxon>unclassified sequences</taxon>
        <taxon>metagenomes</taxon>
        <taxon>ecological metagenomes</taxon>
    </lineage>
</organism>
<protein>
    <recommendedName>
        <fullName evidence="2">DGQHR domain-containing protein</fullName>
    </recommendedName>
</protein>
<dbReference type="Pfam" id="PF14072">
    <property type="entry name" value="DndB"/>
    <property type="match status" value="1"/>
</dbReference>